<keyword evidence="2 11" id="KW-0812">Transmembrane</keyword>
<evidence type="ECO:0000256" key="8">
    <source>
        <dbReference type="ARBA" id="ARBA00038159"/>
    </source>
</evidence>
<gene>
    <name evidence="13" type="ORF">NUU61_010114</name>
</gene>
<evidence type="ECO:0000256" key="5">
    <source>
        <dbReference type="ARBA" id="ARBA00023136"/>
    </source>
</evidence>
<evidence type="ECO:0000259" key="12">
    <source>
        <dbReference type="Pfam" id="PF25506"/>
    </source>
</evidence>
<dbReference type="InterPro" id="IPR051008">
    <property type="entry name" value="Telomere_Capping_Maintenance"/>
</dbReference>
<evidence type="ECO:0000256" key="10">
    <source>
        <dbReference type="SAM" id="MobiDB-lite"/>
    </source>
</evidence>
<comment type="subcellular location">
    <subcellularLocation>
        <location evidence="1">Membrane</location>
        <topology evidence="1">Single-pass type I membrane protein</topology>
    </subcellularLocation>
</comment>
<feature type="region of interest" description="Disordered" evidence="10">
    <location>
        <begin position="107"/>
        <end position="132"/>
    </location>
</feature>
<dbReference type="InterPro" id="IPR057530">
    <property type="entry name" value="TIM-barrel_MTC6"/>
</dbReference>
<dbReference type="PANTHER" id="PTHR35518">
    <property type="entry name" value="MAINTENANCE OF TELOMOERE CAPPING"/>
    <property type="match status" value="1"/>
</dbReference>
<dbReference type="OrthoDB" id="5573651at2759"/>
<evidence type="ECO:0000256" key="9">
    <source>
        <dbReference type="ARBA" id="ARBA00039865"/>
    </source>
</evidence>
<keyword evidence="14" id="KW-1185">Reference proteome</keyword>
<protein>
    <recommendedName>
        <fullName evidence="9">Maintenance of telomere capping protein 6</fullName>
    </recommendedName>
</protein>
<name>A0A9W9EHM9_9EURO</name>
<accession>A0A9W9EHM9</accession>
<reference evidence="13" key="2">
    <citation type="journal article" date="2023" name="IMA Fungus">
        <title>Comparative genomic study of the Penicillium genus elucidates a diverse pangenome and 15 lateral gene transfer events.</title>
        <authorList>
            <person name="Petersen C."/>
            <person name="Sorensen T."/>
            <person name="Nielsen M.R."/>
            <person name="Sondergaard T.E."/>
            <person name="Sorensen J.L."/>
            <person name="Fitzpatrick D.A."/>
            <person name="Frisvad J.C."/>
            <person name="Nielsen K.L."/>
        </authorList>
    </citation>
    <scope>NUCLEOTIDE SEQUENCE</scope>
    <source>
        <strain evidence="13">IBT 34128</strain>
    </source>
</reference>
<dbReference type="GO" id="GO:0016020">
    <property type="term" value="C:membrane"/>
    <property type="evidence" value="ECO:0007669"/>
    <property type="project" value="UniProtKB-SubCell"/>
</dbReference>
<keyword evidence="4 11" id="KW-1133">Transmembrane helix</keyword>
<evidence type="ECO:0000256" key="4">
    <source>
        <dbReference type="ARBA" id="ARBA00022989"/>
    </source>
</evidence>
<dbReference type="Pfam" id="PF25506">
    <property type="entry name" value="TIM-barrel_MTC6"/>
    <property type="match status" value="1"/>
</dbReference>
<sequence>MSVKYDPEATLVDATWVAVLLSERDVAGQIPINFVTNPAVSLSAACFGDGLYDREAAAKCISNLLAVGYRRLVLDLYWSVERRKWSFCPVSIPARADVTVSSFTSTATESSETSTMTTAETTTASDTAPPVITGTEDSHGDTVFALGKYRCTSNLDLETLAEVLVGYFQDTTNQLVVYTTYLVLNLHVAASSSAPNDPVPAITGDKLPKTQTERAGSYLGMTLRDFIYSPVQLAKDRSNLNESWYKVSQSYMPITEYFTVHENKAGQQSTPDGWPSAKYIQLAKRDRVLIEYGSVDPQLAEYDLSEDENAIFPPGSMTSKVDISAASNGSLTSGCLYRPGATDVSQANTSWAGTSRIPVKDGLSTDETMGSLADSISGITACGLSPLLNNTLFGQTADANVAHYCNVSLSTAWAWAIGEPLGADAGGNSDNQLAPYRCAIMDVSLNGRWRAVDCTNQRRGACRVGHSPFSWELSSSSDYFSNVSKSCPDGSTLAVPRTSLENTYLYKHLLDQSPTTIDPTSTNPALREIYLDLNSIDIVSCWVTGGPRARCPYAADPQQLQRKTVLIATIAAIVIFIISALTLFVKCNANRRNSRRRKRVIQGWEYEGVPS</sequence>
<comment type="caution">
    <text evidence="13">The sequence shown here is derived from an EMBL/GenBank/DDBJ whole genome shotgun (WGS) entry which is preliminary data.</text>
</comment>
<dbReference type="EMBL" id="JAPMSZ010000012">
    <property type="protein sequence ID" value="KAJ5081850.1"/>
    <property type="molecule type" value="Genomic_DNA"/>
</dbReference>
<comment type="function">
    <text evidence="7">May be involved in telomere capping.</text>
</comment>
<evidence type="ECO:0000313" key="14">
    <source>
        <dbReference type="Proteomes" id="UP001141434"/>
    </source>
</evidence>
<dbReference type="RefSeq" id="XP_056507137.1">
    <property type="nucleotide sequence ID" value="XM_056660639.1"/>
</dbReference>
<reference evidence="13" key="1">
    <citation type="submission" date="2022-11" db="EMBL/GenBank/DDBJ databases">
        <authorList>
            <person name="Petersen C."/>
        </authorList>
    </citation>
    <scope>NUCLEOTIDE SEQUENCE</scope>
    <source>
        <strain evidence="13">IBT 34128</strain>
    </source>
</reference>
<evidence type="ECO:0000256" key="2">
    <source>
        <dbReference type="ARBA" id="ARBA00022692"/>
    </source>
</evidence>
<feature type="transmembrane region" description="Helical" evidence="11">
    <location>
        <begin position="565"/>
        <end position="589"/>
    </location>
</feature>
<comment type="similarity">
    <text evidence="8">Belongs to the MTC6 family.</text>
</comment>
<dbReference type="Proteomes" id="UP001141434">
    <property type="component" value="Unassembled WGS sequence"/>
</dbReference>
<evidence type="ECO:0000256" key="6">
    <source>
        <dbReference type="ARBA" id="ARBA00023180"/>
    </source>
</evidence>
<evidence type="ECO:0000256" key="11">
    <source>
        <dbReference type="SAM" id="Phobius"/>
    </source>
</evidence>
<proteinExistence type="inferred from homology"/>
<evidence type="ECO:0000256" key="7">
    <source>
        <dbReference type="ARBA" id="ARBA00037703"/>
    </source>
</evidence>
<evidence type="ECO:0000256" key="1">
    <source>
        <dbReference type="ARBA" id="ARBA00004479"/>
    </source>
</evidence>
<feature type="domain" description="MTC6 partial TIM-barrel" evidence="12">
    <location>
        <begin position="19"/>
        <end position="392"/>
    </location>
</feature>
<keyword evidence="6" id="KW-0325">Glycoprotein</keyword>
<dbReference type="PANTHER" id="PTHR35518:SF2">
    <property type="entry name" value="MAINTENANCE OF TELOMERE CAPPING PROTEIN 6"/>
    <property type="match status" value="1"/>
</dbReference>
<dbReference type="AlphaFoldDB" id="A0A9W9EHM9"/>
<evidence type="ECO:0000256" key="3">
    <source>
        <dbReference type="ARBA" id="ARBA00022729"/>
    </source>
</evidence>
<keyword evidence="5 11" id="KW-0472">Membrane</keyword>
<evidence type="ECO:0000313" key="13">
    <source>
        <dbReference type="EMBL" id="KAJ5081850.1"/>
    </source>
</evidence>
<dbReference type="GeneID" id="81399808"/>
<feature type="compositionally biased region" description="Low complexity" evidence="10">
    <location>
        <begin position="107"/>
        <end position="128"/>
    </location>
</feature>
<organism evidence="13 14">
    <name type="scientific">Penicillium alfredii</name>
    <dbReference type="NCBI Taxonomy" id="1506179"/>
    <lineage>
        <taxon>Eukaryota</taxon>
        <taxon>Fungi</taxon>
        <taxon>Dikarya</taxon>
        <taxon>Ascomycota</taxon>
        <taxon>Pezizomycotina</taxon>
        <taxon>Eurotiomycetes</taxon>
        <taxon>Eurotiomycetidae</taxon>
        <taxon>Eurotiales</taxon>
        <taxon>Aspergillaceae</taxon>
        <taxon>Penicillium</taxon>
    </lineage>
</organism>
<keyword evidence="3" id="KW-0732">Signal</keyword>